<dbReference type="NCBIfam" id="NF003807">
    <property type="entry name" value="PRK05395.1-4"/>
    <property type="match status" value="1"/>
</dbReference>
<dbReference type="KEGG" id="ptp:RCA23_c20530"/>
<dbReference type="GO" id="GO:0008652">
    <property type="term" value="P:amino acid biosynthetic process"/>
    <property type="evidence" value="ECO:0007669"/>
    <property type="project" value="UniProtKB-KW"/>
</dbReference>
<evidence type="ECO:0000313" key="13">
    <source>
        <dbReference type="EMBL" id="AII87584.1"/>
    </source>
</evidence>
<feature type="binding site" evidence="9 11">
    <location>
        <position position="94"/>
    </location>
    <ligand>
        <name>substrate</name>
    </ligand>
</feature>
<dbReference type="SUPFAM" id="SSF52304">
    <property type="entry name" value="Type II 3-dehydroquinate dehydratase"/>
    <property type="match status" value="1"/>
</dbReference>
<evidence type="ECO:0000313" key="14">
    <source>
        <dbReference type="Proteomes" id="UP000028680"/>
    </source>
</evidence>
<evidence type="ECO:0000256" key="2">
    <source>
        <dbReference type="ARBA" id="ARBA00003924"/>
    </source>
</evidence>
<comment type="catalytic activity">
    <reaction evidence="1 9">
        <text>3-dehydroquinate = 3-dehydroshikimate + H2O</text>
        <dbReference type="Rhea" id="RHEA:21096"/>
        <dbReference type="ChEBI" id="CHEBI:15377"/>
        <dbReference type="ChEBI" id="CHEBI:16630"/>
        <dbReference type="ChEBI" id="CHEBI:32364"/>
        <dbReference type="EC" id="4.2.1.10"/>
    </reaction>
</comment>
<evidence type="ECO:0000256" key="6">
    <source>
        <dbReference type="ARBA" id="ARBA00012060"/>
    </source>
</evidence>
<dbReference type="EMBL" id="CP003984">
    <property type="protein sequence ID" value="AII87584.1"/>
    <property type="molecule type" value="Genomic_DNA"/>
</dbReference>
<dbReference type="NCBIfam" id="NF003806">
    <property type="entry name" value="PRK05395.1-3"/>
    <property type="match status" value="1"/>
</dbReference>
<reference evidence="13 14" key="1">
    <citation type="journal article" date="2014" name="ISME J.">
        <title>Adaptation of an abundant Roseobacter RCA organism to pelagic systems revealed by genomic and transcriptomic analyses.</title>
        <authorList>
            <person name="Voget S."/>
            <person name="Wemheuer B."/>
            <person name="Brinkhoff T."/>
            <person name="Vollmers J."/>
            <person name="Dietrich S."/>
            <person name="Giebel H.A."/>
            <person name="Beardsley C."/>
            <person name="Sardemann C."/>
            <person name="Bakenhus I."/>
            <person name="Billerbeck S."/>
            <person name="Daniel R."/>
            <person name="Simon M."/>
        </authorList>
    </citation>
    <scope>NUCLEOTIDE SEQUENCE [LARGE SCALE GENOMIC DNA]</scope>
    <source>
        <strain evidence="13 14">RCA23</strain>
    </source>
</reference>
<dbReference type="CDD" id="cd00466">
    <property type="entry name" value="DHQase_II"/>
    <property type="match status" value="1"/>
</dbReference>
<feature type="binding site" evidence="9 11">
    <location>
        <position position="125"/>
    </location>
    <ligand>
        <name>substrate</name>
    </ligand>
</feature>
<evidence type="ECO:0000256" key="8">
    <source>
        <dbReference type="ARBA" id="ARBA00023239"/>
    </source>
</evidence>
<dbReference type="InterPro" id="IPR036441">
    <property type="entry name" value="DHquinase_II_sf"/>
</dbReference>
<dbReference type="PANTHER" id="PTHR21272:SF3">
    <property type="entry name" value="CATABOLIC 3-DEHYDROQUINASE"/>
    <property type="match status" value="1"/>
</dbReference>
<keyword evidence="8 9" id="KW-0456">Lyase</keyword>
<evidence type="ECO:0000256" key="9">
    <source>
        <dbReference type="HAMAP-Rule" id="MF_00169"/>
    </source>
</evidence>
<dbReference type="PIRSF" id="PIRSF001399">
    <property type="entry name" value="DHquinase_II"/>
    <property type="match status" value="1"/>
</dbReference>
<dbReference type="Pfam" id="PF01220">
    <property type="entry name" value="DHquinase_II"/>
    <property type="match status" value="1"/>
</dbReference>
<keyword evidence="9" id="KW-0028">Amino-acid biosynthesis</keyword>
<comment type="similarity">
    <text evidence="4 9">Belongs to the type-II 3-dehydroquinase family.</text>
</comment>
<evidence type="ECO:0000256" key="11">
    <source>
        <dbReference type="PIRSR" id="PIRSR001399-2"/>
    </source>
</evidence>
<keyword evidence="14" id="KW-1185">Reference proteome</keyword>
<evidence type="ECO:0000256" key="3">
    <source>
        <dbReference type="ARBA" id="ARBA00004902"/>
    </source>
</evidence>
<evidence type="ECO:0000256" key="12">
    <source>
        <dbReference type="PIRSR" id="PIRSR001399-3"/>
    </source>
</evidence>
<dbReference type="AlphaFoldDB" id="A0AAN0RJZ3"/>
<dbReference type="InterPro" id="IPR001874">
    <property type="entry name" value="DHquinase_II"/>
</dbReference>
<sequence length="161" mass="17442">MAWPGDKRDGTEIMAQLITILNGPNLNLLGQRQPEIYGHDTLDDVANSCTAVAAQFGLRCELMQSNHEGALIDMIHTARQTSAGIIINPAAFTHTSIALLDALHTFEGPVLEVHISNVHKRESFRHSSYVSLRADGVIAGFGVQGYSLAMQRMGHILAPKG</sequence>
<feature type="binding site" evidence="9 11">
    <location>
        <position position="88"/>
    </location>
    <ligand>
        <name>substrate</name>
    </ligand>
</feature>
<gene>
    <name evidence="9 13" type="primary">aroQ</name>
    <name evidence="13" type="ORF">RCA23_c20530</name>
</gene>
<evidence type="ECO:0000256" key="7">
    <source>
        <dbReference type="ARBA" id="ARBA00023141"/>
    </source>
</evidence>
<dbReference type="PROSITE" id="PS01029">
    <property type="entry name" value="DEHYDROQUINASE_II"/>
    <property type="match status" value="1"/>
</dbReference>
<dbReference type="GO" id="GO:0009073">
    <property type="term" value="P:aromatic amino acid family biosynthetic process"/>
    <property type="evidence" value="ECO:0007669"/>
    <property type="project" value="UniProtKB-KW"/>
</dbReference>
<evidence type="ECO:0000256" key="10">
    <source>
        <dbReference type="PIRSR" id="PIRSR001399-1"/>
    </source>
</evidence>
<accession>A0AAN0RJZ3</accession>
<dbReference type="NCBIfam" id="TIGR01088">
    <property type="entry name" value="aroQ"/>
    <property type="match status" value="1"/>
</dbReference>
<dbReference type="PANTHER" id="PTHR21272">
    <property type="entry name" value="CATABOLIC 3-DEHYDROQUINASE"/>
    <property type="match status" value="1"/>
</dbReference>
<dbReference type="GO" id="GO:0003855">
    <property type="term" value="F:3-dehydroquinate dehydratase activity"/>
    <property type="evidence" value="ECO:0007669"/>
    <property type="project" value="UniProtKB-UniRule"/>
</dbReference>
<comment type="subunit">
    <text evidence="5 9">Homododecamer.</text>
</comment>
<feature type="binding site" evidence="9 11">
    <location>
        <position position="101"/>
    </location>
    <ligand>
        <name>substrate</name>
    </ligand>
</feature>
<feature type="active site" description="Proton acceptor" evidence="9 10">
    <location>
        <position position="37"/>
    </location>
</feature>
<proteinExistence type="inferred from homology"/>
<feature type="binding site" evidence="9 11">
    <location>
        <begin position="115"/>
        <end position="116"/>
    </location>
    <ligand>
        <name>substrate</name>
    </ligand>
</feature>
<feature type="site" description="Transition state stabilizer" evidence="9 12">
    <location>
        <position position="32"/>
    </location>
</feature>
<comment type="pathway">
    <text evidence="3 9">Metabolic intermediate biosynthesis; chorismate biosynthesis; chorismate from D-erythrose 4-phosphate and phosphoenolpyruvate: step 3/7.</text>
</comment>
<dbReference type="EC" id="4.2.1.10" evidence="6 9"/>
<dbReference type="NCBIfam" id="NF003805">
    <property type="entry name" value="PRK05395.1-2"/>
    <property type="match status" value="1"/>
</dbReference>
<comment type="function">
    <text evidence="2 9">Catalyzes a trans-dehydration via an enolate intermediate.</text>
</comment>
<dbReference type="HAMAP" id="MF_00169">
    <property type="entry name" value="AroQ"/>
    <property type="match status" value="1"/>
</dbReference>
<dbReference type="GO" id="GO:0019631">
    <property type="term" value="P:quinate catabolic process"/>
    <property type="evidence" value="ECO:0007669"/>
    <property type="project" value="TreeGrafter"/>
</dbReference>
<dbReference type="GO" id="GO:0009423">
    <property type="term" value="P:chorismate biosynthetic process"/>
    <property type="evidence" value="ECO:0007669"/>
    <property type="project" value="UniProtKB-UniRule"/>
</dbReference>
<keyword evidence="7 9" id="KW-0057">Aromatic amino acid biosynthesis</keyword>
<evidence type="ECO:0000256" key="1">
    <source>
        <dbReference type="ARBA" id="ARBA00001864"/>
    </source>
</evidence>
<evidence type="ECO:0000256" key="5">
    <source>
        <dbReference type="ARBA" id="ARBA00011193"/>
    </source>
</evidence>
<evidence type="ECO:0000256" key="4">
    <source>
        <dbReference type="ARBA" id="ARBA00011037"/>
    </source>
</evidence>
<dbReference type="Gene3D" id="3.40.50.9100">
    <property type="entry name" value="Dehydroquinase, class II"/>
    <property type="match status" value="1"/>
</dbReference>
<dbReference type="InterPro" id="IPR018509">
    <property type="entry name" value="DHquinase_II_CS"/>
</dbReference>
<protein>
    <recommendedName>
        <fullName evidence="6 9">3-dehydroquinate dehydratase</fullName>
        <shortName evidence="9">3-dehydroquinase</shortName>
        <ecNumber evidence="6 9">4.2.1.10</ecNumber>
    </recommendedName>
    <alternativeName>
        <fullName evidence="9">Type II DHQase</fullName>
    </alternativeName>
</protein>
<name>A0AAN0RJZ3_9RHOB</name>
<dbReference type="Proteomes" id="UP000028680">
    <property type="component" value="Chromosome"/>
</dbReference>
<feature type="active site" description="Proton donor" evidence="9 10">
    <location>
        <position position="114"/>
    </location>
</feature>
<organism evidence="13 14">
    <name type="scientific">Planktomarina temperata RCA23</name>
    <dbReference type="NCBI Taxonomy" id="666509"/>
    <lineage>
        <taxon>Bacteria</taxon>
        <taxon>Pseudomonadati</taxon>
        <taxon>Pseudomonadota</taxon>
        <taxon>Alphaproteobacteria</taxon>
        <taxon>Rhodobacterales</taxon>
        <taxon>Paracoccaceae</taxon>
        <taxon>Planktomarina</taxon>
    </lineage>
</organism>